<name>A0A917P071_9ACTN</name>
<dbReference type="RefSeq" id="WP_373297071.1">
    <property type="nucleotide sequence ID" value="NZ_BMQA01000026.1"/>
</dbReference>
<proteinExistence type="predicted"/>
<dbReference type="GO" id="GO:0004497">
    <property type="term" value="F:monooxygenase activity"/>
    <property type="evidence" value="ECO:0007669"/>
    <property type="project" value="UniProtKB-KW"/>
</dbReference>
<dbReference type="InterPro" id="IPR050493">
    <property type="entry name" value="FAD-dep_Monooxygenase_BioMet"/>
</dbReference>
<feature type="domain" description="FAD-binding" evidence="7">
    <location>
        <begin position="6"/>
        <end position="201"/>
    </location>
</feature>
<dbReference type="GO" id="GO:0071949">
    <property type="term" value="F:FAD binding"/>
    <property type="evidence" value="ECO:0007669"/>
    <property type="project" value="InterPro"/>
</dbReference>
<protein>
    <recommendedName>
        <fullName evidence="7">FAD-binding domain-containing protein</fullName>
    </recommendedName>
</protein>
<dbReference type="Proteomes" id="UP000657574">
    <property type="component" value="Unassembled WGS sequence"/>
</dbReference>
<dbReference type="SUPFAM" id="SSF51905">
    <property type="entry name" value="FAD/NAD(P)-binding domain"/>
    <property type="match status" value="1"/>
</dbReference>
<evidence type="ECO:0000256" key="3">
    <source>
        <dbReference type="ARBA" id="ARBA00022827"/>
    </source>
</evidence>
<organism evidence="8 9">
    <name type="scientific">Streptomyces brasiliensis</name>
    <dbReference type="NCBI Taxonomy" id="1954"/>
    <lineage>
        <taxon>Bacteria</taxon>
        <taxon>Bacillati</taxon>
        <taxon>Actinomycetota</taxon>
        <taxon>Actinomycetes</taxon>
        <taxon>Kitasatosporales</taxon>
        <taxon>Streptomycetaceae</taxon>
        <taxon>Streptomyces</taxon>
    </lineage>
</organism>
<keyword evidence="2" id="KW-0285">Flavoprotein</keyword>
<comment type="caution">
    <text evidence="8">The sequence shown here is derived from an EMBL/GenBank/DDBJ whole genome shotgun (WGS) entry which is preliminary data.</text>
</comment>
<evidence type="ECO:0000313" key="8">
    <source>
        <dbReference type="EMBL" id="GGJ41529.1"/>
    </source>
</evidence>
<keyword evidence="3" id="KW-0274">FAD</keyword>
<sequence length="253" mass="27241">MTTADGERVVADLVVAADGIRSTARQWLFGADEALFSRTAACRVLLPADEVADLDLPEFGVWLGPGRHLVHHPVKRGELLNVVAVFGAETAQESWTARARPGEQLGEFDGWDSRLVRVLERAGHVFRYGLYPRAPLARWNLGRVPLLGDSAHAMVPFLAPGAAQSILDAAVLGDVLTHTTPAEVSAALDAHVHRRLATATSTQTSSARAGEDFHLPDGPAAQARDARMAAHTAMHRFMPQASGWAIDVLDLRT</sequence>
<gene>
    <name evidence="8" type="ORF">GCM10010121_060720</name>
</gene>
<evidence type="ECO:0000256" key="4">
    <source>
        <dbReference type="ARBA" id="ARBA00023002"/>
    </source>
</evidence>
<reference evidence="8" key="2">
    <citation type="submission" date="2020-09" db="EMBL/GenBank/DDBJ databases">
        <authorList>
            <person name="Sun Q."/>
            <person name="Ohkuma M."/>
        </authorList>
    </citation>
    <scope>NUCLEOTIDE SEQUENCE</scope>
    <source>
        <strain evidence="8">JCM 3086</strain>
    </source>
</reference>
<evidence type="ECO:0000256" key="6">
    <source>
        <dbReference type="SAM" id="MobiDB-lite"/>
    </source>
</evidence>
<dbReference type="Gene3D" id="3.50.50.60">
    <property type="entry name" value="FAD/NAD(P)-binding domain"/>
    <property type="match status" value="1"/>
</dbReference>
<dbReference type="AlphaFoldDB" id="A0A917P071"/>
<accession>A0A917P071</accession>
<dbReference type="PANTHER" id="PTHR13789:SF318">
    <property type="entry name" value="GERANYLGERANYL DIPHOSPHATE REDUCTASE"/>
    <property type="match status" value="1"/>
</dbReference>
<evidence type="ECO:0000259" key="7">
    <source>
        <dbReference type="Pfam" id="PF01494"/>
    </source>
</evidence>
<keyword evidence="9" id="KW-1185">Reference proteome</keyword>
<comment type="cofactor">
    <cofactor evidence="1">
        <name>FAD</name>
        <dbReference type="ChEBI" id="CHEBI:57692"/>
    </cofactor>
</comment>
<dbReference type="InterPro" id="IPR036188">
    <property type="entry name" value="FAD/NAD-bd_sf"/>
</dbReference>
<keyword evidence="5" id="KW-0503">Monooxygenase</keyword>
<dbReference type="Pfam" id="PF01494">
    <property type="entry name" value="FAD_binding_3"/>
    <property type="match status" value="1"/>
</dbReference>
<evidence type="ECO:0000256" key="5">
    <source>
        <dbReference type="ARBA" id="ARBA00023033"/>
    </source>
</evidence>
<dbReference type="SUPFAM" id="SSF54373">
    <property type="entry name" value="FAD-linked reductases, C-terminal domain"/>
    <property type="match status" value="1"/>
</dbReference>
<keyword evidence="4" id="KW-0560">Oxidoreductase</keyword>
<dbReference type="EMBL" id="BMQA01000026">
    <property type="protein sequence ID" value="GGJ41529.1"/>
    <property type="molecule type" value="Genomic_DNA"/>
</dbReference>
<dbReference type="PRINTS" id="PR00420">
    <property type="entry name" value="RNGMNOXGNASE"/>
</dbReference>
<evidence type="ECO:0000256" key="1">
    <source>
        <dbReference type="ARBA" id="ARBA00001974"/>
    </source>
</evidence>
<evidence type="ECO:0000256" key="2">
    <source>
        <dbReference type="ARBA" id="ARBA00022630"/>
    </source>
</evidence>
<reference evidence="8" key="1">
    <citation type="journal article" date="2014" name="Int. J. Syst. Evol. Microbiol.">
        <title>Complete genome sequence of Corynebacterium casei LMG S-19264T (=DSM 44701T), isolated from a smear-ripened cheese.</title>
        <authorList>
            <consortium name="US DOE Joint Genome Institute (JGI-PGF)"/>
            <person name="Walter F."/>
            <person name="Albersmeier A."/>
            <person name="Kalinowski J."/>
            <person name="Ruckert C."/>
        </authorList>
    </citation>
    <scope>NUCLEOTIDE SEQUENCE</scope>
    <source>
        <strain evidence="8">JCM 3086</strain>
    </source>
</reference>
<feature type="compositionally biased region" description="Low complexity" evidence="6">
    <location>
        <begin position="199"/>
        <end position="208"/>
    </location>
</feature>
<evidence type="ECO:0000313" key="9">
    <source>
        <dbReference type="Proteomes" id="UP000657574"/>
    </source>
</evidence>
<dbReference type="InterPro" id="IPR002938">
    <property type="entry name" value="FAD-bd"/>
</dbReference>
<dbReference type="PANTHER" id="PTHR13789">
    <property type="entry name" value="MONOOXYGENASE"/>
    <property type="match status" value="1"/>
</dbReference>
<feature type="region of interest" description="Disordered" evidence="6">
    <location>
        <begin position="199"/>
        <end position="227"/>
    </location>
</feature>